<evidence type="ECO:0000256" key="1">
    <source>
        <dbReference type="ARBA" id="ARBA00001936"/>
    </source>
</evidence>
<dbReference type="GO" id="GO:0046872">
    <property type="term" value="F:metal ion binding"/>
    <property type="evidence" value="ECO:0007669"/>
    <property type="project" value="UniProtKB-KW"/>
</dbReference>
<proteinExistence type="predicted"/>
<dbReference type="STRING" id="1464123.SAMN05444126_1198"/>
<dbReference type="SUPFAM" id="SSF55811">
    <property type="entry name" value="Nudix"/>
    <property type="match status" value="1"/>
</dbReference>
<dbReference type="PANTHER" id="PTHR12992">
    <property type="entry name" value="NUDIX HYDROLASE"/>
    <property type="match status" value="1"/>
</dbReference>
<dbReference type="InterPro" id="IPR000086">
    <property type="entry name" value="NUDIX_hydrolase_dom"/>
</dbReference>
<keyword evidence="9" id="KW-1185">Reference proteome</keyword>
<protein>
    <submittedName>
        <fullName evidence="8">8-oxo-dGTP pyrophosphatase MutT, NUDIX family</fullName>
    </submittedName>
</protein>
<evidence type="ECO:0000313" key="8">
    <source>
        <dbReference type="EMBL" id="SES18349.1"/>
    </source>
</evidence>
<dbReference type="Pfam" id="PF00293">
    <property type="entry name" value="NUDIX"/>
    <property type="match status" value="1"/>
</dbReference>
<keyword evidence="3" id="KW-0479">Metal-binding</keyword>
<keyword evidence="5" id="KW-0460">Magnesium</keyword>
<evidence type="ECO:0000256" key="6">
    <source>
        <dbReference type="ARBA" id="ARBA00023211"/>
    </source>
</evidence>
<dbReference type="InterPro" id="IPR015797">
    <property type="entry name" value="NUDIX_hydrolase-like_dom_sf"/>
</dbReference>
<comment type="caution">
    <text evidence="8">The sequence shown here is derived from an EMBL/GenBank/DDBJ whole genome shotgun (WGS) entry which is preliminary data.</text>
</comment>
<dbReference type="InterPro" id="IPR045121">
    <property type="entry name" value="CoAse"/>
</dbReference>
<dbReference type="PANTHER" id="PTHR12992:SF11">
    <property type="entry name" value="MITOCHONDRIAL COENZYME A DIPHOSPHATASE NUDT8"/>
    <property type="match status" value="1"/>
</dbReference>
<accession>A0A1H9V9T7</accession>
<comment type="cofactor">
    <cofactor evidence="2">
        <name>Mg(2+)</name>
        <dbReference type="ChEBI" id="CHEBI:18420"/>
    </cofactor>
</comment>
<evidence type="ECO:0000256" key="4">
    <source>
        <dbReference type="ARBA" id="ARBA00022801"/>
    </source>
</evidence>
<reference evidence="9" key="1">
    <citation type="submission" date="2016-10" db="EMBL/GenBank/DDBJ databases">
        <authorList>
            <person name="de Groot N.N."/>
        </authorList>
    </citation>
    <scope>NUCLEOTIDE SEQUENCE [LARGE SCALE GENOMIC DNA]</scope>
    <source>
        <strain evidence="9">10nlg</strain>
    </source>
</reference>
<evidence type="ECO:0000256" key="3">
    <source>
        <dbReference type="ARBA" id="ARBA00022723"/>
    </source>
</evidence>
<gene>
    <name evidence="8" type="ORF">SAMN05444126_1198</name>
</gene>
<evidence type="ECO:0000259" key="7">
    <source>
        <dbReference type="PROSITE" id="PS51462"/>
    </source>
</evidence>
<sequence>MSDQFARASWHTHFSERTPSILGYDAYRHFALFVPIVMYQNEPHVLFQVRSNGIRQPGEISFPGGKAEKEDRSFAHTAFREMQEEIGVASEKARILGPLDYMVTPFQLIIHPFLGEIDGDAELELNAAEVAEVFTVPLHELRNMTPKEHTIYLEVTPEDNFPYHLIPNGENYSWRTGYVTEQFYEYNGYIIWGLTARILTHALYELTLAEKRMT</sequence>
<evidence type="ECO:0000313" key="9">
    <source>
        <dbReference type="Proteomes" id="UP000199318"/>
    </source>
</evidence>
<dbReference type="EMBL" id="FOGV01000019">
    <property type="protein sequence ID" value="SES18349.1"/>
    <property type="molecule type" value="Genomic_DNA"/>
</dbReference>
<feature type="domain" description="Nudix hydrolase" evidence="7">
    <location>
        <begin position="27"/>
        <end position="158"/>
    </location>
</feature>
<dbReference type="RefSeq" id="WP_093073582.1">
    <property type="nucleotide sequence ID" value="NZ_FOGV01000019.1"/>
</dbReference>
<dbReference type="CDD" id="cd03426">
    <property type="entry name" value="NUDIX_CoAse_Nudt7"/>
    <property type="match status" value="1"/>
</dbReference>
<dbReference type="OrthoDB" id="9802805at2"/>
<evidence type="ECO:0000256" key="2">
    <source>
        <dbReference type="ARBA" id="ARBA00001946"/>
    </source>
</evidence>
<organism evidence="8 9">
    <name type="scientific">Salisediminibacterium halotolerans</name>
    <dbReference type="NCBI Taxonomy" id="517425"/>
    <lineage>
        <taxon>Bacteria</taxon>
        <taxon>Bacillati</taxon>
        <taxon>Bacillota</taxon>
        <taxon>Bacilli</taxon>
        <taxon>Bacillales</taxon>
        <taxon>Bacillaceae</taxon>
        <taxon>Salisediminibacterium</taxon>
    </lineage>
</organism>
<dbReference type="GO" id="GO:0010945">
    <property type="term" value="F:coenzyme A diphosphatase activity"/>
    <property type="evidence" value="ECO:0007669"/>
    <property type="project" value="InterPro"/>
</dbReference>
<evidence type="ECO:0000256" key="5">
    <source>
        <dbReference type="ARBA" id="ARBA00022842"/>
    </source>
</evidence>
<name>A0A1H9V9T7_9BACI</name>
<keyword evidence="4" id="KW-0378">Hydrolase</keyword>
<dbReference type="Proteomes" id="UP000199318">
    <property type="component" value="Unassembled WGS sequence"/>
</dbReference>
<dbReference type="PROSITE" id="PS51462">
    <property type="entry name" value="NUDIX"/>
    <property type="match status" value="1"/>
</dbReference>
<dbReference type="Gene3D" id="3.90.79.10">
    <property type="entry name" value="Nucleoside Triphosphate Pyrophosphohydrolase"/>
    <property type="match status" value="1"/>
</dbReference>
<keyword evidence="6" id="KW-0464">Manganese</keyword>
<comment type="cofactor">
    <cofactor evidence="1">
        <name>Mn(2+)</name>
        <dbReference type="ChEBI" id="CHEBI:29035"/>
    </cofactor>
</comment>
<dbReference type="AlphaFoldDB" id="A0A1H9V9T7"/>